<dbReference type="PRINTS" id="PR00080">
    <property type="entry name" value="SDRFAMILY"/>
</dbReference>
<keyword evidence="1" id="KW-0521">NADP</keyword>
<dbReference type="Gene3D" id="3.40.50.720">
    <property type="entry name" value="NAD(P)-binding Rossmann-like Domain"/>
    <property type="match status" value="1"/>
</dbReference>
<protein>
    <recommendedName>
        <fullName evidence="6">NAD(P)-binding protein</fullName>
    </recommendedName>
</protein>
<dbReference type="InterPro" id="IPR051468">
    <property type="entry name" value="Fungal_SecMetab_SDRs"/>
</dbReference>
<comment type="similarity">
    <text evidence="3">Belongs to the short-chain dehydrogenases/reductases (SDR) family.</text>
</comment>
<sequence length="247" mass="26537">MHVPKSVLITGANRGIGLGLVHAYLGLDGVQHVFATARDLPSAKELKSISDPRLHLVQMDVQKDETIKAAAEQVEKVVGADGLNLLINNAGIWEAYPMDTTPNRDIVNRVLDVNGTSQLIVTQYFLPLLRNAASSEDWGVHRAAIVMMSSGAASIVDNGSGSRNGNLAYRLSKAALNQLMKTLAVDLSKEGILVASVAPGHVLTDMGGKSAEITVEQSCSEMVATFSKWEKQHTGGFFRRNGDPFPF</sequence>
<dbReference type="InterPro" id="IPR036291">
    <property type="entry name" value="NAD(P)-bd_dom_sf"/>
</dbReference>
<dbReference type="GO" id="GO:0005737">
    <property type="term" value="C:cytoplasm"/>
    <property type="evidence" value="ECO:0007669"/>
    <property type="project" value="TreeGrafter"/>
</dbReference>
<dbReference type="PANTHER" id="PTHR43544">
    <property type="entry name" value="SHORT-CHAIN DEHYDROGENASE/REDUCTASE"/>
    <property type="match status" value="1"/>
</dbReference>
<dbReference type="PANTHER" id="PTHR43544:SF7">
    <property type="entry name" value="NADB-LER2"/>
    <property type="match status" value="1"/>
</dbReference>
<dbReference type="EMBL" id="CATQJA010000902">
    <property type="protein sequence ID" value="CAJ0564715.1"/>
    <property type="molecule type" value="Genomic_DNA"/>
</dbReference>
<name>A0AA36C969_9BILA</name>
<dbReference type="GO" id="GO:0016491">
    <property type="term" value="F:oxidoreductase activity"/>
    <property type="evidence" value="ECO:0007669"/>
    <property type="project" value="UniProtKB-KW"/>
</dbReference>
<dbReference type="Proteomes" id="UP001177023">
    <property type="component" value="Unassembled WGS sequence"/>
</dbReference>
<dbReference type="SUPFAM" id="SSF51735">
    <property type="entry name" value="NAD(P)-binding Rossmann-fold domains"/>
    <property type="match status" value="1"/>
</dbReference>
<evidence type="ECO:0000256" key="2">
    <source>
        <dbReference type="ARBA" id="ARBA00023002"/>
    </source>
</evidence>
<dbReference type="AlphaFoldDB" id="A0AA36C969"/>
<accession>A0AA36C969</accession>
<dbReference type="InterPro" id="IPR002347">
    <property type="entry name" value="SDR_fam"/>
</dbReference>
<feature type="non-terminal residue" evidence="4">
    <location>
        <position position="1"/>
    </location>
</feature>
<dbReference type="CDD" id="cd05325">
    <property type="entry name" value="carb_red_sniffer_like_SDR_c"/>
    <property type="match status" value="1"/>
</dbReference>
<gene>
    <name evidence="4" type="ORF">MSPICULIGERA_LOCUS3388</name>
</gene>
<keyword evidence="5" id="KW-1185">Reference proteome</keyword>
<organism evidence="4 5">
    <name type="scientific">Mesorhabditis spiculigera</name>
    <dbReference type="NCBI Taxonomy" id="96644"/>
    <lineage>
        <taxon>Eukaryota</taxon>
        <taxon>Metazoa</taxon>
        <taxon>Ecdysozoa</taxon>
        <taxon>Nematoda</taxon>
        <taxon>Chromadorea</taxon>
        <taxon>Rhabditida</taxon>
        <taxon>Rhabditina</taxon>
        <taxon>Rhabditomorpha</taxon>
        <taxon>Rhabditoidea</taxon>
        <taxon>Rhabditidae</taxon>
        <taxon>Mesorhabditinae</taxon>
        <taxon>Mesorhabditis</taxon>
    </lineage>
</organism>
<dbReference type="Pfam" id="PF00106">
    <property type="entry name" value="adh_short"/>
    <property type="match status" value="1"/>
</dbReference>
<keyword evidence="2" id="KW-0560">Oxidoreductase</keyword>
<evidence type="ECO:0008006" key="6">
    <source>
        <dbReference type="Google" id="ProtNLM"/>
    </source>
</evidence>
<evidence type="ECO:0000313" key="4">
    <source>
        <dbReference type="EMBL" id="CAJ0564715.1"/>
    </source>
</evidence>
<evidence type="ECO:0000256" key="1">
    <source>
        <dbReference type="ARBA" id="ARBA00022857"/>
    </source>
</evidence>
<evidence type="ECO:0000313" key="5">
    <source>
        <dbReference type="Proteomes" id="UP001177023"/>
    </source>
</evidence>
<dbReference type="PRINTS" id="PR00081">
    <property type="entry name" value="GDHRDH"/>
</dbReference>
<proteinExistence type="inferred from homology"/>
<reference evidence="4" key="1">
    <citation type="submission" date="2023-06" db="EMBL/GenBank/DDBJ databases">
        <authorList>
            <person name="Delattre M."/>
        </authorList>
    </citation>
    <scope>NUCLEOTIDE SEQUENCE</scope>
    <source>
        <strain evidence="4">AF72</strain>
    </source>
</reference>
<comment type="caution">
    <text evidence="4">The sequence shown here is derived from an EMBL/GenBank/DDBJ whole genome shotgun (WGS) entry which is preliminary data.</text>
</comment>
<evidence type="ECO:0000256" key="3">
    <source>
        <dbReference type="RuleBase" id="RU000363"/>
    </source>
</evidence>